<evidence type="ECO:0000313" key="1">
    <source>
        <dbReference type="EMBL" id="GFN01755.1"/>
    </source>
</evidence>
<dbReference type="AlphaFoldDB" id="A0A7J0CIZ7"/>
<name>A0A7J0CIZ7_STRMI</name>
<gene>
    <name evidence="1" type="ORF">Smic_03110</name>
</gene>
<dbReference type="Proteomes" id="UP000498740">
    <property type="component" value="Unassembled WGS sequence"/>
</dbReference>
<dbReference type="EMBL" id="BLWD01000001">
    <property type="protein sequence ID" value="GFN01755.1"/>
    <property type="molecule type" value="Genomic_DNA"/>
</dbReference>
<proteinExistence type="predicted"/>
<sequence length="39" mass="4151">MLPDEFPLSMFYEALAKKLKHVIASTKGITAASAEQAAA</sequence>
<evidence type="ECO:0000313" key="2">
    <source>
        <dbReference type="Proteomes" id="UP000498740"/>
    </source>
</evidence>
<comment type="caution">
    <text evidence="1">The sequence shown here is derived from an EMBL/GenBank/DDBJ whole genome shotgun (WGS) entry which is preliminary data.</text>
</comment>
<organism evidence="1 2">
    <name type="scientific">Streptomyces microflavus</name>
    <name type="common">Streptomyces lipmanii</name>
    <dbReference type="NCBI Taxonomy" id="1919"/>
    <lineage>
        <taxon>Bacteria</taxon>
        <taxon>Bacillati</taxon>
        <taxon>Actinomycetota</taxon>
        <taxon>Actinomycetes</taxon>
        <taxon>Kitasatosporales</taxon>
        <taxon>Streptomycetaceae</taxon>
        <taxon>Streptomyces</taxon>
    </lineage>
</organism>
<dbReference type="Pfam" id="PF19985">
    <property type="entry name" value="DUF6421"/>
    <property type="match status" value="1"/>
</dbReference>
<accession>A0A7J0CIZ7</accession>
<reference evidence="1 2" key="1">
    <citation type="submission" date="2020-05" db="EMBL/GenBank/DDBJ databases">
        <title>Whole genome shotgun sequence of Streptomyces microflavus NBRC 13062.</title>
        <authorList>
            <person name="Komaki H."/>
            <person name="Tamura T."/>
        </authorList>
    </citation>
    <scope>NUCLEOTIDE SEQUENCE [LARGE SCALE GENOMIC DNA]</scope>
    <source>
        <strain evidence="1 2">NBRC 13062</strain>
    </source>
</reference>
<protein>
    <submittedName>
        <fullName evidence="1">Uncharacterized protein</fullName>
    </submittedName>
</protein>
<dbReference type="InterPro" id="IPR046306">
    <property type="entry name" value="DUF6421"/>
</dbReference>